<feature type="region of interest" description="Disordered" evidence="1">
    <location>
        <begin position="1"/>
        <end position="50"/>
    </location>
</feature>
<evidence type="ECO:0000256" key="1">
    <source>
        <dbReference type="SAM" id="MobiDB-lite"/>
    </source>
</evidence>
<accession>A0A6M5YXJ0</accession>
<evidence type="ECO:0000313" key="3">
    <source>
        <dbReference type="Proteomes" id="UP000503447"/>
    </source>
</evidence>
<gene>
    <name evidence="2" type="ORF">FTUN_5503</name>
</gene>
<reference evidence="3" key="1">
    <citation type="submission" date="2020-05" db="EMBL/GenBank/DDBJ databases">
        <title>Frigoriglobus tundricola gen. nov., sp. nov., a psychrotolerant cellulolytic planctomycete of the family Gemmataceae with two divergent copies of 16S rRNA gene.</title>
        <authorList>
            <person name="Kulichevskaya I.S."/>
            <person name="Ivanova A.A."/>
            <person name="Naumoff D.G."/>
            <person name="Beletsky A.V."/>
            <person name="Rijpstra W.I.C."/>
            <person name="Sinninghe Damste J.S."/>
            <person name="Mardanov A.V."/>
            <person name="Ravin N.V."/>
            <person name="Dedysh S.N."/>
        </authorList>
    </citation>
    <scope>NUCLEOTIDE SEQUENCE [LARGE SCALE GENOMIC DNA]</scope>
    <source>
        <strain evidence="3">PL17</strain>
    </source>
</reference>
<name>A0A6M5YXJ0_9BACT</name>
<protein>
    <submittedName>
        <fullName evidence="2">Transcriptional regulator, Crp/Fnr family</fullName>
    </submittedName>
</protein>
<dbReference type="EMBL" id="CP053452">
    <property type="protein sequence ID" value="QJW97923.1"/>
    <property type="molecule type" value="Genomic_DNA"/>
</dbReference>
<dbReference type="KEGG" id="ftj:FTUN_5503"/>
<feature type="compositionally biased region" description="Low complexity" evidence="1">
    <location>
        <begin position="1"/>
        <end position="28"/>
    </location>
</feature>
<sequence length="95" mass="9914">MCEPDPAIIPAAEPDSSARTRGSSAGAHSRYDCPLRHRPFATNSRAEPGARSFDRAGHLFEPARTMKTCVSCGACPGSQLSASERGPFPPGKGAS</sequence>
<proteinExistence type="predicted"/>
<dbReference type="AlphaFoldDB" id="A0A6M5YXJ0"/>
<keyword evidence="3" id="KW-1185">Reference proteome</keyword>
<evidence type="ECO:0000313" key="2">
    <source>
        <dbReference type="EMBL" id="QJW97923.1"/>
    </source>
</evidence>
<organism evidence="2 3">
    <name type="scientific">Frigoriglobus tundricola</name>
    <dbReference type="NCBI Taxonomy" id="2774151"/>
    <lineage>
        <taxon>Bacteria</taxon>
        <taxon>Pseudomonadati</taxon>
        <taxon>Planctomycetota</taxon>
        <taxon>Planctomycetia</taxon>
        <taxon>Gemmatales</taxon>
        <taxon>Gemmataceae</taxon>
        <taxon>Frigoriglobus</taxon>
    </lineage>
</organism>
<dbReference type="Proteomes" id="UP000503447">
    <property type="component" value="Chromosome"/>
</dbReference>